<evidence type="ECO:0008006" key="4">
    <source>
        <dbReference type="Google" id="ProtNLM"/>
    </source>
</evidence>
<protein>
    <recommendedName>
        <fullName evidence="4">Lipoprotein</fullName>
    </recommendedName>
</protein>
<dbReference type="Proteomes" id="UP000632273">
    <property type="component" value="Unassembled WGS sequence"/>
</dbReference>
<accession>A0ABQ1UVZ9</accession>
<dbReference type="PROSITE" id="PS51257">
    <property type="entry name" value="PROKAR_LIPOPROTEIN"/>
    <property type="match status" value="1"/>
</dbReference>
<sequence>MAKWRSLIFLLTALLLSSCGSANQEGSHVEALALFTFNGWNETRAYQLDSVGQVHTLRLNVETQDSVVSCFTLTPSQLRQVMAVAQEIAQVPPHKEAREQPISCSDCGMTKAVLYRHGKSRVYQGDWRQFEPSLKELVRTLLKADSLQPQHPCTSRFQAPELTQGVEDLFRLTSLE</sequence>
<proteinExistence type="predicted"/>
<keyword evidence="3" id="KW-1185">Reference proteome</keyword>
<evidence type="ECO:0000313" key="3">
    <source>
        <dbReference type="Proteomes" id="UP000632273"/>
    </source>
</evidence>
<feature type="signal peptide" evidence="1">
    <location>
        <begin position="1"/>
        <end position="22"/>
    </location>
</feature>
<organism evidence="2 3">
    <name type="scientific">Hymenobacter cavernae</name>
    <dbReference type="NCBI Taxonomy" id="2044852"/>
    <lineage>
        <taxon>Bacteria</taxon>
        <taxon>Pseudomonadati</taxon>
        <taxon>Bacteroidota</taxon>
        <taxon>Cytophagia</taxon>
        <taxon>Cytophagales</taxon>
        <taxon>Hymenobacteraceae</taxon>
        <taxon>Hymenobacter</taxon>
    </lineage>
</organism>
<comment type="caution">
    <text evidence="2">The sequence shown here is derived from an EMBL/GenBank/DDBJ whole genome shotgun (WGS) entry which is preliminary data.</text>
</comment>
<feature type="chain" id="PRO_5046420280" description="Lipoprotein" evidence="1">
    <location>
        <begin position="23"/>
        <end position="176"/>
    </location>
</feature>
<gene>
    <name evidence="2" type="ORF">GCM10011383_44970</name>
</gene>
<reference evidence="3" key="1">
    <citation type="journal article" date="2019" name="Int. J. Syst. Evol. Microbiol.">
        <title>The Global Catalogue of Microorganisms (GCM) 10K type strain sequencing project: providing services to taxonomists for standard genome sequencing and annotation.</title>
        <authorList>
            <consortium name="The Broad Institute Genomics Platform"/>
            <consortium name="The Broad Institute Genome Sequencing Center for Infectious Disease"/>
            <person name="Wu L."/>
            <person name="Ma J."/>
        </authorList>
    </citation>
    <scope>NUCLEOTIDE SEQUENCE [LARGE SCALE GENOMIC DNA]</scope>
    <source>
        <strain evidence="3">CGMCC 1.15197</strain>
    </source>
</reference>
<evidence type="ECO:0000313" key="2">
    <source>
        <dbReference type="EMBL" id="GGF28229.1"/>
    </source>
</evidence>
<evidence type="ECO:0000256" key="1">
    <source>
        <dbReference type="SAM" id="SignalP"/>
    </source>
</evidence>
<keyword evidence="1" id="KW-0732">Signal</keyword>
<name>A0ABQ1UVZ9_9BACT</name>
<dbReference type="EMBL" id="BMHT01000014">
    <property type="protein sequence ID" value="GGF28229.1"/>
    <property type="molecule type" value="Genomic_DNA"/>
</dbReference>